<dbReference type="EMBL" id="GBRD01000089">
    <property type="protein sequence ID" value="JAG65732.1"/>
    <property type="molecule type" value="Transcribed_RNA"/>
</dbReference>
<sequence>ELLETKHQGSSESLMDLATDIERLVRGAFPDESRAYRDRQGVRAFLRAIRDRTLARSLTMCLPETLQDALARAQLAEALEQQGPTSSKPADIRCWGCNGADHIKARCPNINGG</sequence>
<organism evidence="1">
    <name type="scientific">Lygus hesperus</name>
    <name type="common">Western plant bug</name>
    <dbReference type="NCBI Taxonomy" id="30085"/>
    <lineage>
        <taxon>Eukaryota</taxon>
        <taxon>Metazoa</taxon>
        <taxon>Ecdysozoa</taxon>
        <taxon>Arthropoda</taxon>
        <taxon>Hexapoda</taxon>
        <taxon>Insecta</taxon>
        <taxon>Pterygota</taxon>
        <taxon>Neoptera</taxon>
        <taxon>Paraneoptera</taxon>
        <taxon>Hemiptera</taxon>
        <taxon>Heteroptera</taxon>
        <taxon>Panheteroptera</taxon>
        <taxon>Cimicomorpha</taxon>
        <taxon>Miridae</taxon>
        <taxon>Mirini</taxon>
        <taxon>Lygus</taxon>
    </lineage>
</organism>
<dbReference type="AlphaFoldDB" id="A0A0K8TJE6"/>
<proteinExistence type="predicted"/>
<feature type="non-terminal residue" evidence="1">
    <location>
        <position position="113"/>
    </location>
</feature>
<name>A0A0K8TJE6_LYGHE</name>
<reference evidence="1" key="1">
    <citation type="submission" date="2014-09" db="EMBL/GenBank/DDBJ databases">
        <authorList>
            <person name="Magalhaes I.L.F."/>
            <person name="Oliveira U."/>
            <person name="Santos F.R."/>
            <person name="Vidigal T.H.D.A."/>
            <person name="Brescovit A.D."/>
            <person name="Santos A.J."/>
        </authorList>
    </citation>
    <scope>NUCLEOTIDE SEQUENCE</scope>
</reference>
<protein>
    <recommendedName>
        <fullName evidence="2">CCHC-type domain-containing protein</fullName>
    </recommendedName>
</protein>
<feature type="non-terminal residue" evidence="1">
    <location>
        <position position="1"/>
    </location>
</feature>
<evidence type="ECO:0000313" key="1">
    <source>
        <dbReference type="EMBL" id="JAG65732.1"/>
    </source>
</evidence>
<evidence type="ECO:0008006" key="2">
    <source>
        <dbReference type="Google" id="ProtNLM"/>
    </source>
</evidence>
<accession>A0A0K8TJE6</accession>